<keyword evidence="7" id="KW-1185">Reference proteome</keyword>
<dbReference type="eggNOG" id="COG0863">
    <property type="taxonomic scope" value="Bacteria"/>
</dbReference>
<evidence type="ECO:0000256" key="4">
    <source>
        <dbReference type="RuleBase" id="RU362026"/>
    </source>
</evidence>
<dbReference type="InterPro" id="IPR029063">
    <property type="entry name" value="SAM-dependent_MTases_sf"/>
</dbReference>
<dbReference type="STRING" id="292459.STH2261"/>
<dbReference type="GO" id="GO:0008170">
    <property type="term" value="F:N-methyltransferase activity"/>
    <property type="evidence" value="ECO:0007669"/>
    <property type="project" value="InterPro"/>
</dbReference>
<proteinExistence type="inferred from homology"/>
<dbReference type="PRINTS" id="PR00508">
    <property type="entry name" value="S21N4MTFRASE"/>
</dbReference>
<comment type="similarity">
    <text evidence="4">Belongs to the N(4)/N(6)-methyltransferase family.</text>
</comment>
<evidence type="ECO:0000256" key="2">
    <source>
        <dbReference type="ARBA" id="ARBA00022679"/>
    </source>
</evidence>
<dbReference type="Gene3D" id="3.40.50.150">
    <property type="entry name" value="Vaccinia Virus protein VP39"/>
    <property type="match status" value="1"/>
</dbReference>
<dbReference type="HOGENOM" id="CLU_027633_2_1_9"/>
<dbReference type="REBASE" id="15232">
    <property type="entry name" value="M.StpORF2261P"/>
</dbReference>
<keyword evidence="3" id="KW-0680">Restriction system</keyword>
<feature type="domain" description="DNA methylase N-4/N-6" evidence="5">
    <location>
        <begin position="46"/>
        <end position="102"/>
    </location>
</feature>
<dbReference type="SUPFAM" id="SSF53335">
    <property type="entry name" value="S-adenosyl-L-methionine-dependent methyltransferases"/>
    <property type="match status" value="2"/>
</dbReference>
<keyword evidence="2" id="KW-0808">Transferase</keyword>
<dbReference type="Pfam" id="PF01555">
    <property type="entry name" value="N6_N4_Mtase"/>
    <property type="match status" value="1"/>
</dbReference>
<evidence type="ECO:0000259" key="5">
    <source>
        <dbReference type="Pfam" id="PF01555"/>
    </source>
</evidence>
<dbReference type="GO" id="GO:0032259">
    <property type="term" value="P:methylation"/>
    <property type="evidence" value="ECO:0007669"/>
    <property type="project" value="UniProtKB-KW"/>
</dbReference>
<dbReference type="InterPro" id="IPR001091">
    <property type="entry name" value="RM_Methyltransferase"/>
</dbReference>
<dbReference type="KEGG" id="sth:STH2261"/>
<dbReference type="GO" id="GO:0003677">
    <property type="term" value="F:DNA binding"/>
    <property type="evidence" value="ECO:0007669"/>
    <property type="project" value="InterPro"/>
</dbReference>
<dbReference type="GO" id="GO:0009307">
    <property type="term" value="P:DNA restriction-modification system"/>
    <property type="evidence" value="ECO:0007669"/>
    <property type="project" value="UniProtKB-KW"/>
</dbReference>
<dbReference type="Proteomes" id="UP000000417">
    <property type="component" value="Chromosome"/>
</dbReference>
<evidence type="ECO:0000256" key="3">
    <source>
        <dbReference type="ARBA" id="ARBA00022747"/>
    </source>
</evidence>
<protein>
    <recommendedName>
        <fullName evidence="4">Methyltransferase</fullName>
        <ecNumber evidence="4">2.1.1.-</ecNumber>
    </recommendedName>
</protein>
<name>Q67M49_SYMTH</name>
<evidence type="ECO:0000256" key="1">
    <source>
        <dbReference type="ARBA" id="ARBA00022603"/>
    </source>
</evidence>
<dbReference type="EMBL" id="AP006840">
    <property type="protein sequence ID" value="BAD41246.1"/>
    <property type="molecule type" value="Genomic_DNA"/>
</dbReference>
<dbReference type="InterPro" id="IPR002941">
    <property type="entry name" value="DNA_methylase_N4/N6"/>
</dbReference>
<dbReference type="AlphaFoldDB" id="Q67M49"/>
<gene>
    <name evidence="6" type="ordered locus">STH2261</name>
</gene>
<evidence type="ECO:0000313" key="7">
    <source>
        <dbReference type="Proteomes" id="UP000000417"/>
    </source>
</evidence>
<dbReference type="EC" id="2.1.1.-" evidence="4"/>
<accession>Q67M49</accession>
<sequence length="395" mass="44172">MFAGISPSPAELSHYRKPTSFAIDVTPEAATMTTAPHLRLNALCPYFTMFPLDFPTRYLAQARPGEWVLDPFCGRGTTNYAARLHGLPTVGIDSSPVAVAIARAKLVQVTPDELIAEAERILAGPEPADVPEGHFWDLAYHPRTLLDICRLREALLRDCEAPVRIALRGLILGILHGPRTRRAPSYLSNQMPRTYATKPDPAVRFWVRRGMRPEEVDVLDVLARRARYSFAALPPPVPGCILQADSREPGAIPVVDGGYRWVITSPPYLGMRSYQPDQWLRLWFLGGEPTVRYIHEGQVSHLQGEYQRDLATVWRNVAARCRPGTRLIIRFGCLPTLPCNPKQVLEETLARSGVPWRIVEVTGAGIPPRHRRQAVQFEKTRPAHEEIDLVAVLGE</sequence>
<organism evidence="6 7">
    <name type="scientific">Symbiobacterium thermophilum (strain DSM 24528 / JCM 14929 / IAM 14863 / T)</name>
    <dbReference type="NCBI Taxonomy" id="292459"/>
    <lineage>
        <taxon>Bacteria</taxon>
        <taxon>Bacillati</taxon>
        <taxon>Bacillota</taxon>
        <taxon>Clostridia</taxon>
        <taxon>Eubacteriales</taxon>
        <taxon>Symbiobacteriaceae</taxon>
        <taxon>Symbiobacterium</taxon>
    </lineage>
</organism>
<reference evidence="6 7" key="1">
    <citation type="journal article" date="2004" name="Nucleic Acids Res.">
        <title>Genome sequence of Symbiobacterium thermophilum, an uncultivable bacterium that depends on microbial commensalism.</title>
        <authorList>
            <person name="Ueda K."/>
            <person name="Yamashita A."/>
            <person name="Ishikawa J."/>
            <person name="Shimada M."/>
            <person name="Watsuji T."/>
            <person name="Morimura K."/>
            <person name="Ikeda H."/>
            <person name="Hattori M."/>
            <person name="Beppu T."/>
        </authorList>
    </citation>
    <scope>NUCLEOTIDE SEQUENCE [LARGE SCALE GENOMIC DNA]</scope>
    <source>
        <strain evidence="7">T / IAM 14863</strain>
    </source>
</reference>
<keyword evidence="1 6" id="KW-0489">Methyltransferase</keyword>
<evidence type="ECO:0000313" key="6">
    <source>
        <dbReference type="EMBL" id="BAD41246.1"/>
    </source>
</evidence>